<dbReference type="HOGENOM" id="CLU_058239_1_0_10"/>
<accession>A0A0E3UY78</accession>
<dbReference type="InterPro" id="IPR005135">
    <property type="entry name" value="Endo/exonuclease/phosphatase"/>
</dbReference>
<dbReference type="PANTHER" id="PTHR42834">
    <property type="entry name" value="ENDONUCLEASE/EXONUCLEASE/PHOSPHATASE FAMILY PROTEIN (AFU_ORTHOLOGUE AFUA_3G09210)"/>
    <property type="match status" value="1"/>
</dbReference>
<dbReference type="InterPro" id="IPR036691">
    <property type="entry name" value="Endo/exonu/phosph_ase_sf"/>
</dbReference>
<organism evidence="2 3">
    <name type="scientific">Pontibacter korlensis</name>
    <dbReference type="NCBI Taxonomy" id="400092"/>
    <lineage>
        <taxon>Bacteria</taxon>
        <taxon>Pseudomonadati</taxon>
        <taxon>Bacteroidota</taxon>
        <taxon>Cytophagia</taxon>
        <taxon>Cytophagales</taxon>
        <taxon>Hymenobacteraceae</taxon>
        <taxon>Pontibacter</taxon>
    </lineage>
</organism>
<keyword evidence="3" id="KW-1185">Reference proteome</keyword>
<proteinExistence type="predicted"/>
<reference evidence="2 3" key="1">
    <citation type="journal article" date="2015" name="Sci. Rep.">
        <title>Unraveling adaptation of Pontibacter korlensis to radiation and infertility in desert through complete genome and comparative transcriptomic analysis.</title>
        <authorList>
            <person name="Dai J."/>
            <person name="Dai W."/>
            <person name="Qiu C."/>
            <person name="Yang Z."/>
            <person name="Zhang Y."/>
            <person name="Zhou M."/>
            <person name="Zhang L."/>
            <person name="Fang C."/>
            <person name="Gao Q."/>
            <person name="Yang Q."/>
            <person name="Li X."/>
            <person name="Wang Z."/>
            <person name="Wang Z."/>
            <person name="Jia Z."/>
            <person name="Chen X."/>
        </authorList>
    </citation>
    <scope>NUCLEOTIDE SEQUENCE [LARGE SCALE GENOMIC DNA]</scope>
    <source>
        <strain evidence="2 3">X14-1T</strain>
    </source>
</reference>
<evidence type="ECO:0000313" key="2">
    <source>
        <dbReference type="EMBL" id="AKD04902.1"/>
    </source>
</evidence>
<dbReference type="PATRIC" id="fig|400092.3.peg.4297"/>
<gene>
    <name evidence="2" type="ORF">PKOR_19635</name>
</gene>
<dbReference type="Gene3D" id="3.60.10.10">
    <property type="entry name" value="Endonuclease/exonuclease/phosphatase"/>
    <property type="match status" value="1"/>
</dbReference>
<dbReference type="GO" id="GO:0003824">
    <property type="term" value="F:catalytic activity"/>
    <property type="evidence" value="ECO:0007669"/>
    <property type="project" value="InterPro"/>
</dbReference>
<dbReference type="PANTHER" id="PTHR42834:SF1">
    <property type="entry name" value="ENDONUCLEASE_EXONUCLEASE_PHOSPHATASE FAMILY PROTEIN (AFU_ORTHOLOGUE AFUA_3G09210)"/>
    <property type="match status" value="1"/>
</dbReference>
<evidence type="ECO:0000259" key="1">
    <source>
        <dbReference type="Pfam" id="PF19580"/>
    </source>
</evidence>
<feature type="domain" description="Endonuclease/exonuclease/phosphatase" evidence="1">
    <location>
        <begin position="10"/>
        <end position="322"/>
    </location>
</feature>
<evidence type="ECO:0000313" key="3">
    <source>
        <dbReference type="Proteomes" id="UP000033109"/>
    </source>
</evidence>
<dbReference type="Proteomes" id="UP000033109">
    <property type="component" value="Chromosome"/>
</dbReference>
<dbReference type="EMBL" id="CP009621">
    <property type="protein sequence ID" value="AKD04902.1"/>
    <property type="molecule type" value="Genomic_DNA"/>
</dbReference>
<sequence length="324" mass="36916">MSSQKGKLYTLAFYNTEKFFDTKNDPKTDDDAFTPDGEMQWTEEKYKLKLNNIASVIAGIGGDNGPAIIGLCEIENRQVLQDLLDTVPLRKHGYNIIHQDMNDRQGLDVALFYKPKVFKPTSTQYISIDFKEKGFRSRDILQVKGELRGELVTIYVNHWPARTPTRRGRQDDSRLHAAAAALRQEINKQQKIDPNAKVIVMGDFDTEPRSDVMQKTLNATGRPNPAFKEELFNTHYLSYVNGLGSYVSRGDFQMLDQIMISKSFIDPQSGLEYVRGSAKIHDPVNIKFTLGKYKEAPRSTFNGNLYSGGYSDHFPVYIQVRRVK</sequence>
<dbReference type="AlphaFoldDB" id="A0A0E3UY78"/>
<dbReference type="OrthoDB" id="9802724at2"/>
<dbReference type="RefSeq" id="WP_046312943.1">
    <property type="nucleotide sequence ID" value="NZ_CBCSCY010000038.1"/>
</dbReference>
<dbReference type="STRING" id="400092.PKOR_19635"/>
<dbReference type="KEGG" id="pko:PKOR_19635"/>
<dbReference type="Pfam" id="PF19580">
    <property type="entry name" value="Exo_endo_phos_3"/>
    <property type="match status" value="1"/>
</dbReference>
<name>A0A0E3UY78_9BACT</name>
<dbReference type="SUPFAM" id="SSF56219">
    <property type="entry name" value="DNase I-like"/>
    <property type="match status" value="1"/>
</dbReference>
<protein>
    <recommendedName>
        <fullName evidence="1">Endonuclease/exonuclease/phosphatase domain-containing protein</fullName>
    </recommendedName>
</protein>